<dbReference type="GO" id="GO:0006357">
    <property type="term" value="P:regulation of transcription by RNA polymerase II"/>
    <property type="evidence" value="ECO:0007669"/>
    <property type="project" value="TreeGrafter"/>
</dbReference>
<dbReference type="RefSeq" id="XP_024731418.1">
    <property type="nucleotide sequence ID" value="XM_024873241.1"/>
</dbReference>
<organism evidence="6 7">
    <name type="scientific">Hyaloscypha bicolor E</name>
    <dbReference type="NCBI Taxonomy" id="1095630"/>
    <lineage>
        <taxon>Eukaryota</taxon>
        <taxon>Fungi</taxon>
        <taxon>Dikarya</taxon>
        <taxon>Ascomycota</taxon>
        <taxon>Pezizomycotina</taxon>
        <taxon>Leotiomycetes</taxon>
        <taxon>Helotiales</taxon>
        <taxon>Hyaloscyphaceae</taxon>
        <taxon>Hyaloscypha</taxon>
        <taxon>Hyaloscypha bicolor</taxon>
    </lineage>
</organism>
<protein>
    <submittedName>
        <fullName evidence="6">Homeobox protein EgHBX4</fullName>
    </submittedName>
</protein>
<dbReference type="CDD" id="cd00086">
    <property type="entry name" value="homeodomain"/>
    <property type="match status" value="1"/>
</dbReference>
<dbReference type="PROSITE" id="PS50071">
    <property type="entry name" value="HOMEOBOX_2"/>
    <property type="match status" value="1"/>
</dbReference>
<dbReference type="GeneID" id="36581321"/>
<dbReference type="PANTHER" id="PTHR24324:SF9">
    <property type="entry name" value="HOMEOBOX DOMAIN-CONTAINING PROTEIN"/>
    <property type="match status" value="1"/>
</dbReference>
<dbReference type="Gene3D" id="1.10.10.60">
    <property type="entry name" value="Homeodomain-like"/>
    <property type="match status" value="1"/>
</dbReference>
<gene>
    <name evidence="6" type="ORF">K444DRAFT_493479</name>
</gene>
<evidence type="ECO:0000256" key="1">
    <source>
        <dbReference type="ARBA" id="ARBA00023125"/>
    </source>
</evidence>
<feature type="domain" description="Homeobox" evidence="5">
    <location>
        <begin position="1"/>
        <end position="57"/>
    </location>
</feature>
<keyword evidence="3 4" id="KW-0539">Nucleus</keyword>
<dbReference type="GO" id="GO:0000978">
    <property type="term" value="F:RNA polymerase II cis-regulatory region sequence-specific DNA binding"/>
    <property type="evidence" value="ECO:0007669"/>
    <property type="project" value="TreeGrafter"/>
</dbReference>
<dbReference type="InterPro" id="IPR051000">
    <property type="entry name" value="Homeobox_DNA-bind_prot"/>
</dbReference>
<evidence type="ECO:0000256" key="3">
    <source>
        <dbReference type="PROSITE-ProRule" id="PRU00108"/>
    </source>
</evidence>
<reference evidence="6 7" key="1">
    <citation type="submission" date="2016-04" db="EMBL/GenBank/DDBJ databases">
        <title>A degradative enzymes factory behind the ericoid mycorrhizal symbiosis.</title>
        <authorList>
            <consortium name="DOE Joint Genome Institute"/>
            <person name="Martino E."/>
            <person name="Morin E."/>
            <person name="Grelet G."/>
            <person name="Kuo A."/>
            <person name="Kohler A."/>
            <person name="Daghino S."/>
            <person name="Barry K."/>
            <person name="Choi C."/>
            <person name="Cichocki N."/>
            <person name="Clum A."/>
            <person name="Copeland A."/>
            <person name="Hainaut M."/>
            <person name="Haridas S."/>
            <person name="Labutti K."/>
            <person name="Lindquist E."/>
            <person name="Lipzen A."/>
            <person name="Khouja H.-R."/>
            <person name="Murat C."/>
            <person name="Ohm R."/>
            <person name="Olson A."/>
            <person name="Spatafora J."/>
            <person name="Veneault-Fourrey C."/>
            <person name="Henrissat B."/>
            <person name="Grigoriev I."/>
            <person name="Martin F."/>
            <person name="Perotto S."/>
        </authorList>
    </citation>
    <scope>NUCLEOTIDE SEQUENCE [LARGE SCALE GENOMIC DNA]</scope>
    <source>
        <strain evidence="6 7">E</strain>
    </source>
</reference>
<dbReference type="PANTHER" id="PTHR24324">
    <property type="entry name" value="HOMEOBOX PROTEIN HHEX"/>
    <property type="match status" value="1"/>
</dbReference>
<dbReference type="SUPFAM" id="SSF46689">
    <property type="entry name" value="Homeodomain-like"/>
    <property type="match status" value="1"/>
</dbReference>
<evidence type="ECO:0000313" key="6">
    <source>
        <dbReference type="EMBL" id="PMD54514.1"/>
    </source>
</evidence>
<dbReference type="OrthoDB" id="6159439at2759"/>
<dbReference type="GO" id="GO:0030154">
    <property type="term" value="P:cell differentiation"/>
    <property type="evidence" value="ECO:0007669"/>
    <property type="project" value="TreeGrafter"/>
</dbReference>
<feature type="non-terminal residue" evidence="6">
    <location>
        <position position="1"/>
    </location>
</feature>
<keyword evidence="2 3" id="KW-0371">Homeobox</keyword>
<dbReference type="GO" id="GO:0005634">
    <property type="term" value="C:nucleus"/>
    <property type="evidence" value="ECO:0007669"/>
    <property type="project" value="UniProtKB-SubCell"/>
</dbReference>
<dbReference type="EMBL" id="KZ613859">
    <property type="protein sequence ID" value="PMD54514.1"/>
    <property type="molecule type" value="Genomic_DNA"/>
</dbReference>
<dbReference type="AlphaFoldDB" id="A0A2J6SUR4"/>
<accession>A0A2J6SUR4</accession>
<proteinExistence type="predicted"/>
<sequence length="57" mass="6891">HTIKKRHKFSPQDKIYLEEQFSVNPYPSTEDRAQIAQRLGISEKMNQTWFNNARQRQ</sequence>
<dbReference type="InterPro" id="IPR001356">
    <property type="entry name" value="HD"/>
</dbReference>
<keyword evidence="7" id="KW-1185">Reference proteome</keyword>
<keyword evidence="1 3" id="KW-0238">DNA-binding</keyword>
<dbReference type="InterPro" id="IPR009057">
    <property type="entry name" value="Homeodomain-like_sf"/>
</dbReference>
<evidence type="ECO:0000313" key="7">
    <source>
        <dbReference type="Proteomes" id="UP000235371"/>
    </source>
</evidence>
<dbReference type="Pfam" id="PF00046">
    <property type="entry name" value="Homeodomain"/>
    <property type="match status" value="1"/>
</dbReference>
<evidence type="ECO:0000259" key="5">
    <source>
        <dbReference type="PROSITE" id="PS50071"/>
    </source>
</evidence>
<feature type="non-terminal residue" evidence="6">
    <location>
        <position position="57"/>
    </location>
</feature>
<evidence type="ECO:0000256" key="4">
    <source>
        <dbReference type="RuleBase" id="RU000682"/>
    </source>
</evidence>
<name>A0A2J6SUR4_9HELO</name>
<evidence type="ECO:0000256" key="2">
    <source>
        <dbReference type="ARBA" id="ARBA00023155"/>
    </source>
</evidence>
<dbReference type="InParanoid" id="A0A2J6SUR4"/>
<comment type="subcellular location">
    <subcellularLocation>
        <location evidence="3 4">Nucleus</location>
    </subcellularLocation>
</comment>
<dbReference type="Proteomes" id="UP000235371">
    <property type="component" value="Unassembled WGS sequence"/>
</dbReference>
<dbReference type="SMART" id="SM00389">
    <property type="entry name" value="HOX"/>
    <property type="match status" value="1"/>
</dbReference>